<name>A0A1H5WXU0_9BACT</name>
<dbReference type="OrthoDB" id="2575320at2"/>
<evidence type="ECO:0000313" key="1">
    <source>
        <dbReference type="EMBL" id="SEG04311.1"/>
    </source>
</evidence>
<accession>A0A1H5WXU0</accession>
<dbReference type="AlphaFoldDB" id="A0A1H5WXU0"/>
<reference evidence="2" key="1">
    <citation type="submission" date="2016-10" db="EMBL/GenBank/DDBJ databases">
        <authorList>
            <person name="Varghese N."/>
            <person name="Submissions S."/>
        </authorList>
    </citation>
    <scope>NUCLEOTIDE SEQUENCE [LARGE SCALE GENOMIC DNA]</scope>
    <source>
        <strain evidence="2">DSM 17298</strain>
    </source>
</reference>
<dbReference type="Proteomes" id="UP000236736">
    <property type="component" value="Unassembled WGS sequence"/>
</dbReference>
<proteinExistence type="predicted"/>
<evidence type="ECO:0000313" key="2">
    <source>
        <dbReference type="Proteomes" id="UP000236736"/>
    </source>
</evidence>
<gene>
    <name evidence="1" type="ORF">SAMN03080598_02292</name>
</gene>
<protein>
    <submittedName>
        <fullName evidence="1">Uncharacterized protein</fullName>
    </submittedName>
</protein>
<organism evidence="1 2">
    <name type="scientific">Algoriphagus boritolerans DSM 17298 = JCM 18970</name>
    <dbReference type="NCBI Taxonomy" id="1120964"/>
    <lineage>
        <taxon>Bacteria</taxon>
        <taxon>Pseudomonadati</taxon>
        <taxon>Bacteroidota</taxon>
        <taxon>Cytophagia</taxon>
        <taxon>Cytophagales</taxon>
        <taxon>Cyclobacteriaceae</taxon>
        <taxon>Algoriphagus</taxon>
    </lineage>
</organism>
<dbReference type="EMBL" id="FNVR01000011">
    <property type="protein sequence ID" value="SEG04311.1"/>
    <property type="molecule type" value="Genomic_DNA"/>
</dbReference>
<dbReference type="RefSeq" id="WP_103924949.1">
    <property type="nucleotide sequence ID" value="NZ_FNVR01000011.1"/>
</dbReference>
<keyword evidence="2" id="KW-1185">Reference proteome</keyword>
<dbReference type="STRING" id="1120964.GCA_001313265_04700"/>
<sequence>MDSFQKPIDLKLWLNADLIQQQNLLKRQFTAIFEEVGSAFSQKELQQISQKSRGVKLSKGNDLLGFPYQVLDLIRDFDLMSGANIRILNWFGNGIYTTVYLGKNRKNPIHELISSGFSFGLSTNQWDYADLILNKNLTDSAPEITGTKLEFYHWIKKVEPTPNPTSLQEGLTNELKKILDILRLS</sequence>